<gene>
    <name evidence="1" type="ORF">PISMIDRAFT_675107</name>
</gene>
<dbReference type="AlphaFoldDB" id="A0A0C9ZYE0"/>
<dbReference type="HOGENOM" id="CLU_2677835_0_0_1"/>
<dbReference type="Proteomes" id="UP000054018">
    <property type="component" value="Unassembled WGS sequence"/>
</dbReference>
<keyword evidence="2" id="KW-1185">Reference proteome</keyword>
<protein>
    <submittedName>
        <fullName evidence="1">Uncharacterized protein</fullName>
    </submittedName>
</protein>
<evidence type="ECO:0000313" key="1">
    <source>
        <dbReference type="EMBL" id="KIK27242.1"/>
    </source>
</evidence>
<name>A0A0C9ZYE0_9AGAM</name>
<evidence type="ECO:0000313" key="2">
    <source>
        <dbReference type="Proteomes" id="UP000054018"/>
    </source>
</evidence>
<feature type="non-terminal residue" evidence="1">
    <location>
        <position position="75"/>
    </location>
</feature>
<sequence>MYEGTHERGKYTGYQSQINGYIPGIASVRSHTSGLARPNEHIDLHHEGSIPEKRGSCQCDESVARCLAAAVEPLL</sequence>
<dbReference type="EMBL" id="KN833697">
    <property type="protein sequence ID" value="KIK27242.1"/>
    <property type="molecule type" value="Genomic_DNA"/>
</dbReference>
<accession>A0A0C9ZYE0</accession>
<reference evidence="1 2" key="1">
    <citation type="submission" date="2014-04" db="EMBL/GenBank/DDBJ databases">
        <authorList>
            <consortium name="DOE Joint Genome Institute"/>
            <person name="Kuo A."/>
            <person name="Kohler A."/>
            <person name="Costa M.D."/>
            <person name="Nagy L.G."/>
            <person name="Floudas D."/>
            <person name="Copeland A."/>
            <person name="Barry K.W."/>
            <person name="Cichocki N."/>
            <person name="Veneault-Fourrey C."/>
            <person name="LaButti K."/>
            <person name="Lindquist E.A."/>
            <person name="Lipzen A."/>
            <person name="Lundell T."/>
            <person name="Morin E."/>
            <person name="Murat C."/>
            <person name="Sun H."/>
            <person name="Tunlid A."/>
            <person name="Henrissat B."/>
            <person name="Grigoriev I.V."/>
            <person name="Hibbett D.S."/>
            <person name="Martin F."/>
            <person name="Nordberg H.P."/>
            <person name="Cantor M.N."/>
            <person name="Hua S.X."/>
        </authorList>
    </citation>
    <scope>NUCLEOTIDE SEQUENCE [LARGE SCALE GENOMIC DNA]</scope>
    <source>
        <strain evidence="1 2">441</strain>
    </source>
</reference>
<reference evidence="2" key="2">
    <citation type="submission" date="2015-01" db="EMBL/GenBank/DDBJ databases">
        <title>Evolutionary Origins and Diversification of the Mycorrhizal Mutualists.</title>
        <authorList>
            <consortium name="DOE Joint Genome Institute"/>
            <consortium name="Mycorrhizal Genomics Consortium"/>
            <person name="Kohler A."/>
            <person name="Kuo A."/>
            <person name="Nagy L.G."/>
            <person name="Floudas D."/>
            <person name="Copeland A."/>
            <person name="Barry K.W."/>
            <person name="Cichocki N."/>
            <person name="Veneault-Fourrey C."/>
            <person name="LaButti K."/>
            <person name="Lindquist E.A."/>
            <person name="Lipzen A."/>
            <person name="Lundell T."/>
            <person name="Morin E."/>
            <person name="Murat C."/>
            <person name="Riley R."/>
            <person name="Ohm R."/>
            <person name="Sun H."/>
            <person name="Tunlid A."/>
            <person name="Henrissat B."/>
            <person name="Grigoriev I.V."/>
            <person name="Hibbett D.S."/>
            <person name="Martin F."/>
        </authorList>
    </citation>
    <scope>NUCLEOTIDE SEQUENCE [LARGE SCALE GENOMIC DNA]</scope>
    <source>
        <strain evidence="2">441</strain>
    </source>
</reference>
<proteinExistence type="predicted"/>
<organism evidence="1 2">
    <name type="scientific">Pisolithus microcarpus 441</name>
    <dbReference type="NCBI Taxonomy" id="765257"/>
    <lineage>
        <taxon>Eukaryota</taxon>
        <taxon>Fungi</taxon>
        <taxon>Dikarya</taxon>
        <taxon>Basidiomycota</taxon>
        <taxon>Agaricomycotina</taxon>
        <taxon>Agaricomycetes</taxon>
        <taxon>Agaricomycetidae</taxon>
        <taxon>Boletales</taxon>
        <taxon>Sclerodermatineae</taxon>
        <taxon>Pisolithaceae</taxon>
        <taxon>Pisolithus</taxon>
    </lineage>
</organism>